<dbReference type="KEGG" id="ehx:EMIHUDRAFT_429419"/>
<protein>
    <recommendedName>
        <fullName evidence="11">Mannose-P-dolichol utilization defect 1 protein homolog</fullName>
    </recommendedName>
</protein>
<evidence type="ECO:0000256" key="5">
    <source>
        <dbReference type="ARBA" id="ARBA00022989"/>
    </source>
</evidence>
<reference evidence="10" key="1">
    <citation type="journal article" date="2013" name="Nature">
        <title>Pan genome of the phytoplankton Emiliania underpins its global distribution.</title>
        <authorList>
            <person name="Read B.A."/>
            <person name="Kegel J."/>
            <person name="Klute M.J."/>
            <person name="Kuo A."/>
            <person name="Lefebvre S.C."/>
            <person name="Maumus F."/>
            <person name="Mayer C."/>
            <person name="Miller J."/>
            <person name="Monier A."/>
            <person name="Salamov A."/>
            <person name="Young J."/>
            <person name="Aguilar M."/>
            <person name="Claverie J.M."/>
            <person name="Frickenhaus S."/>
            <person name="Gonzalez K."/>
            <person name="Herman E.K."/>
            <person name="Lin Y.C."/>
            <person name="Napier J."/>
            <person name="Ogata H."/>
            <person name="Sarno A.F."/>
            <person name="Shmutz J."/>
            <person name="Schroeder D."/>
            <person name="de Vargas C."/>
            <person name="Verret F."/>
            <person name="von Dassow P."/>
            <person name="Valentin K."/>
            <person name="Van de Peer Y."/>
            <person name="Wheeler G."/>
            <person name="Dacks J.B."/>
            <person name="Delwiche C.F."/>
            <person name="Dyhrman S.T."/>
            <person name="Glockner G."/>
            <person name="John U."/>
            <person name="Richards T."/>
            <person name="Worden A.Z."/>
            <person name="Zhang X."/>
            <person name="Grigoriev I.V."/>
            <person name="Allen A.E."/>
            <person name="Bidle K."/>
            <person name="Borodovsky M."/>
            <person name="Bowler C."/>
            <person name="Brownlee C."/>
            <person name="Cock J.M."/>
            <person name="Elias M."/>
            <person name="Gladyshev V.N."/>
            <person name="Groth M."/>
            <person name="Guda C."/>
            <person name="Hadaegh A."/>
            <person name="Iglesias-Rodriguez M.D."/>
            <person name="Jenkins J."/>
            <person name="Jones B.M."/>
            <person name="Lawson T."/>
            <person name="Leese F."/>
            <person name="Lindquist E."/>
            <person name="Lobanov A."/>
            <person name="Lomsadze A."/>
            <person name="Malik S.B."/>
            <person name="Marsh M.E."/>
            <person name="Mackinder L."/>
            <person name="Mock T."/>
            <person name="Mueller-Roeber B."/>
            <person name="Pagarete A."/>
            <person name="Parker M."/>
            <person name="Probert I."/>
            <person name="Quesneville H."/>
            <person name="Raines C."/>
            <person name="Rensing S.A."/>
            <person name="Riano-Pachon D.M."/>
            <person name="Richier S."/>
            <person name="Rokitta S."/>
            <person name="Shiraiwa Y."/>
            <person name="Soanes D.M."/>
            <person name="van der Giezen M."/>
            <person name="Wahlund T.M."/>
            <person name="Williams B."/>
            <person name="Wilson W."/>
            <person name="Wolfe G."/>
            <person name="Wurch L.L."/>
        </authorList>
    </citation>
    <scope>NUCLEOTIDE SEQUENCE</scope>
</reference>
<proteinExistence type="inferred from homology"/>
<dbReference type="PaxDb" id="2903-EOD33849"/>
<dbReference type="HOGENOM" id="CLU_1285401_0_0_1"/>
<evidence type="ECO:0000256" key="2">
    <source>
        <dbReference type="ARBA" id="ARBA00022448"/>
    </source>
</evidence>
<evidence type="ECO:0000256" key="1">
    <source>
        <dbReference type="ARBA" id="ARBA00004141"/>
    </source>
</evidence>
<keyword evidence="3 8" id="KW-0812">Transmembrane</keyword>
<dbReference type="InterPro" id="IPR016817">
    <property type="entry name" value="MannP-dilichol_defect-1"/>
</dbReference>
<sequence length="215" mass="22791">MDDCLQQLLNNTTAFLETECPKLFVSKAIGYAVIAGSALVKLPQILKIHRAGSVAGISHASVLFEFVATLVNVSYFLPLGYPFSTWGENAFLLAQNSALYILHAHMSGGLRASFLLEASAACASGYVLYRRLVPDFVLPAAACGALGLRRCTVSCEELAGTLPMLLGLVGRLPQIAQNLRQRHTGVVLSLGLNLVIVAQILLLGGTPKKAANKAA</sequence>
<feature type="transmembrane region" description="Helical" evidence="8">
    <location>
        <begin position="186"/>
        <end position="204"/>
    </location>
</feature>
<dbReference type="eggNOG" id="KOG3211">
    <property type="taxonomic scope" value="Eukaryota"/>
</dbReference>
<evidence type="ECO:0000256" key="7">
    <source>
        <dbReference type="ARBA" id="ARBA00038475"/>
    </source>
</evidence>
<dbReference type="AlphaFoldDB" id="A0A0D3KDL4"/>
<accession>A0A0D3KDL4</accession>
<dbReference type="Proteomes" id="UP000013827">
    <property type="component" value="Unassembled WGS sequence"/>
</dbReference>
<evidence type="ECO:0000313" key="9">
    <source>
        <dbReference type="EnsemblProtists" id="EOD33849"/>
    </source>
</evidence>
<keyword evidence="6 8" id="KW-0472">Membrane</keyword>
<dbReference type="EnsemblProtists" id="EOD33849">
    <property type="protein sequence ID" value="EOD33849"/>
    <property type="gene ID" value="EMIHUDRAFT_429419"/>
</dbReference>
<dbReference type="GeneID" id="17279120"/>
<dbReference type="SMART" id="SM00679">
    <property type="entry name" value="CTNS"/>
    <property type="match status" value="2"/>
</dbReference>
<keyword evidence="5 8" id="KW-1133">Transmembrane helix</keyword>
<comment type="similarity">
    <text evidence="7">Belongs to the MPDU1 (TC 2.A.43.3) family.</text>
</comment>
<dbReference type="GO" id="GO:0016020">
    <property type="term" value="C:membrane"/>
    <property type="evidence" value="ECO:0007669"/>
    <property type="project" value="UniProtKB-SubCell"/>
</dbReference>
<dbReference type="PANTHER" id="PTHR12226">
    <property type="entry name" value="MANNOSE-P-DOLICHOL UTILIZATION DEFECT 1 LEC35 -RELATED"/>
    <property type="match status" value="1"/>
</dbReference>
<evidence type="ECO:0008006" key="11">
    <source>
        <dbReference type="Google" id="ProtNLM"/>
    </source>
</evidence>
<keyword evidence="10" id="KW-1185">Reference proteome</keyword>
<evidence type="ECO:0000256" key="4">
    <source>
        <dbReference type="ARBA" id="ARBA00022737"/>
    </source>
</evidence>
<name>A0A0D3KDL4_EMIH1</name>
<evidence type="ECO:0000313" key="10">
    <source>
        <dbReference type="Proteomes" id="UP000013827"/>
    </source>
</evidence>
<evidence type="ECO:0000256" key="8">
    <source>
        <dbReference type="SAM" id="Phobius"/>
    </source>
</evidence>
<dbReference type="Pfam" id="PF04193">
    <property type="entry name" value="PQ-loop"/>
    <property type="match status" value="1"/>
</dbReference>
<evidence type="ECO:0000256" key="3">
    <source>
        <dbReference type="ARBA" id="ARBA00022692"/>
    </source>
</evidence>
<reference evidence="9" key="2">
    <citation type="submission" date="2024-10" db="UniProtKB">
        <authorList>
            <consortium name="EnsemblProtists"/>
        </authorList>
    </citation>
    <scope>IDENTIFICATION</scope>
</reference>
<evidence type="ECO:0000256" key="6">
    <source>
        <dbReference type="ARBA" id="ARBA00023136"/>
    </source>
</evidence>
<keyword evidence="4" id="KW-0677">Repeat</keyword>
<organism evidence="9 10">
    <name type="scientific">Emiliania huxleyi (strain CCMP1516)</name>
    <dbReference type="NCBI Taxonomy" id="280463"/>
    <lineage>
        <taxon>Eukaryota</taxon>
        <taxon>Haptista</taxon>
        <taxon>Haptophyta</taxon>
        <taxon>Prymnesiophyceae</taxon>
        <taxon>Isochrysidales</taxon>
        <taxon>Noelaerhabdaceae</taxon>
        <taxon>Emiliania</taxon>
    </lineage>
</organism>
<dbReference type="RefSeq" id="XP_005786278.1">
    <property type="nucleotide sequence ID" value="XM_005786221.1"/>
</dbReference>
<comment type="subcellular location">
    <subcellularLocation>
        <location evidence="1">Membrane</location>
        <topology evidence="1">Multi-pass membrane protein</topology>
    </subcellularLocation>
</comment>
<dbReference type="Gene3D" id="1.20.1280.290">
    <property type="match status" value="1"/>
</dbReference>
<keyword evidence="2" id="KW-0813">Transport</keyword>
<dbReference type="PANTHER" id="PTHR12226:SF2">
    <property type="entry name" value="MANNOSE-P-DOLICHOL UTILIZATION DEFECT 1 PROTEIN"/>
    <property type="match status" value="1"/>
</dbReference>
<dbReference type="InterPro" id="IPR006603">
    <property type="entry name" value="PQ-loop_rpt"/>
</dbReference>